<dbReference type="GO" id="GO:0031297">
    <property type="term" value="P:replication fork processing"/>
    <property type="evidence" value="ECO:0007669"/>
    <property type="project" value="TreeGrafter"/>
</dbReference>
<evidence type="ECO:0000313" key="11">
    <source>
        <dbReference type="Proteomes" id="UP000261580"/>
    </source>
</evidence>
<comment type="catalytic activity">
    <reaction evidence="8">
        <text>DNA(n) + a 2'-deoxyribonucleoside 5'-triphosphate = DNA(n+1) + diphosphate</text>
        <dbReference type="Rhea" id="RHEA:22508"/>
        <dbReference type="Rhea" id="RHEA-COMP:17339"/>
        <dbReference type="Rhea" id="RHEA-COMP:17340"/>
        <dbReference type="ChEBI" id="CHEBI:33019"/>
        <dbReference type="ChEBI" id="CHEBI:61560"/>
        <dbReference type="ChEBI" id="CHEBI:173112"/>
        <dbReference type="EC" id="2.7.7.7"/>
    </reaction>
    <physiologicalReaction direction="left-to-right" evidence="8">
        <dbReference type="Rhea" id="RHEA:22509"/>
    </physiologicalReaction>
</comment>
<keyword evidence="3" id="KW-0240">DNA-directed RNA polymerase</keyword>
<dbReference type="GO" id="GO:0042276">
    <property type="term" value="P:error-prone translesion synthesis"/>
    <property type="evidence" value="ECO:0007669"/>
    <property type="project" value="InterPro"/>
</dbReference>
<evidence type="ECO:0000256" key="3">
    <source>
        <dbReference type="ARBA" id="ARBA00022478"/>
    </source>
</evidence>
<feature type="region of interest" description="Disordered" evidence="9">
    <location>
        <begin position="433"/>
        <end position="459"/>
    </location>
</feature>
<evidence type="ECO:0000256" key="6">
    <source>
        <dbReference type="ARBA" id="ARBA00044677"/>
    </source>
</evidence>
<dbReference type="EC" id="2.7.7.102" evidence="7"/>
<keyword evidence="4" id="KW-0239">DNA-directed DNA polymerase</keyword>
<evidence type="ECO:0000256" key="7">
    <source>
        <dbReference type="ARBA" id="ARBA00044768"/>
    </source>
</evidence>
<sequence length="495" mass="57361">MKMSKWGDRLKKVEELAQSFQKNPLTTPYKPRLWPCQPSSVWKLFPRQSMATSFAQSCKEAVHVFALEKEKESMGQRIYLVTSYSELWFYYRTYTQSLMHCYEVIPEGAVCKLYLDLEFHKPSNKGSDGKTMVSLLIQYVCDKLLEVYGIECSAKNVLNLDSSTEEKFSRHLIFCLQQAAFKDNIHVGRFIHAILQPVLNKPKNGSHLDNGVETRFMKRRKEEGGDLRFLQVKNKDGRDSLFVDLGVYTKNRNFRLYKSSKAGKNAAFTVAEDNQCIAKPEKGTSLEESIFLASLVCNVRYIGHKQLRFLCALSGFLSSPHQEVDNFVLTVVRKDGIQGSLRRWNYFAAEQLLVYDIAKYRWCENVGRFHKSNNIMIVVDLKEEVWYQKCHDPECRNFRSSSYPLPQEICISYVLTLDEEDQVYLMDDAGNIESSQEHKPMGPQSTTHTEEEKSDVWGDERDDWDYLESLDNFEQKSEEISDQLLLSCMADFDSQ</sequence>
<dbReference type="PANTHER" id="PTHR31399:SF0">
    <property type="entry name" value="DNA-DIRECTED PRIMASE_POLYMERASE PROTEIN"/>
    <property type="match status" value="1"/>
</dbReference>
<keyword evidence="3" id="KW-0804">Transcription</keyword>
<reference evidence="10" key="2">
    <citation type="submission" date="2025-09" db="UniProtKB">
        <authorList>
            <consortium name="Ensembl"/>
        </authorList>
    </citation>
    <scope>IDENTIFICATION</scope>
</reference>
<evidence type="ECO:0000256" key="8">
    <source>
        <dbReference type="ARBA" id="ARBA00047303"/>
    </source>
</evidence>
<organism evidence="10 11">
    <name type="scientific">Neolamprologus brichardi</name>
    <name type="common">Fairy cichlid</name>
    <name type="synonym">Lamprologus brichardi</name>
    <dbReference type="NCBI Taxonomy" id="32507"/>
    <lineage>
        <taxon>Eukaryota</taxon>
        <taxon>Metazoa</taxon>
        <taxon>Chordata</taxon>
        <taxon>Craniata</taxon>
        <taxon>Vertebrata</taxon>
        <taxon>Euteleostomi</taxon>
        <taxon>Actinopterygii</taxon>
        <taxon>Neopterygii</taxon>
        <taxon>Teleostei</taxon>
        <taxon>Neoteleostei</taxon>
        <taxon>Acanthomorphata</taxon>
        <taxon>Ovalentaria</taxon>
        <taxon>Cichlomorphae</taxon>
        <taxon>Cichliformes</taxon>
        <taxon>Cichlidae</taxon>
        <taxon>African cichlids</taxon>
        <taxon>Pseudocrenilabrinae</taxon>
        <taxon>Lamprologini</taxon>
        <taxon>Neolamprologus</taxon>
    </lineage>
</organism>
<dbReference type="InterPro" id="IPR044917">
    <property type="entry name" value="PRIMPOL"/>
</dbReference>
<dbReference type="Bgee" id="ENSNBRG00000013467">
    <property type="expression patterns" value="Expressed in testis and 1 other cell type or tissue"/>
</dbReference>
<dbReference type="GO" id="GO:0006264">
    <property type="term" value="P:mitochondrial DNA replication"/>
    <property type="evidence" value="ECO:0007669"/>
    <property type="project" value="TreeGrafter"/>
</dbReference>
<reference evidence="10" key="1">
    <citation type="submission" date="2025-08" db="UniProtKB">
        <authorList>
            <consortium name="Ensembl"/>
        </authorList>
    </citation>
    <scope>IDENTIFICATION</scope>
</reference>
<protein>
    <recommendedName>
        <fullName evidence="5">DNA-directed primase/polymerase protein</fullName>
        <ecNumber evidence="7">2.7.7.102</ecNumber>
        <ecNumber evidence="2">2.7.7.7</ecNumber>
    </recommendedName>
</protein>
<dbReference type="GO" id="GO:0005634">
    <property type="term" value="C:nucleus"/>
    <property type="evidence" value="ECO:0007669"/>
    <property type="project" value="TreeGrafter"/>
</dbReference>
<evidence type="ECO:0000256" key="2">
    <source>
        <dbReference type="ARBA" id="ARBA00012417"/>
    </source>
</evidence>
<keyword evidence="4" id="KW-0548">Nucleotidyltransferase</keyword>
<dbReference type="GO" id="GO:0009411">
    <property type="term" value="P:response to UV"/>
    <property type="evidence" value="ECO:0007669"/>
    <property type="project" value="TreeGrafter"/>
</dbReference>
<dbReference type="PANTHER" id="PTHR31399">
    <property type="entry name" value="DNA-DIRECTED PRIMASE / POLYMERASE PROTEIN"/>
    <property type="match status" value="1"/>
</dbReference>
<comment type="catalytic activity">
    <reaction evidence="6">
        <text>ssDNA + n NTP = ssDNA/pppN(pN)n-1 hybrid + (n-1) diphosphate.</text>
        <dbReference type="EC" id="2.7.7.102"/>
    </reaction>
</comment>
<name>A0A3Q4HJZ8_NEOBR</name>
<keyword evidence="11" id="KW-1185">Reference proteome</keyword>
<feature type="compositionally biased region" description="Basic and acidic residues" evidence="9">
    <location>
        <begin position="448"/>
        <end position="459"/>
    </location>
</feature>
<evidence type="ECO:0000256" key="5">
    <source>
        <dbReference type="ARBA" id="ARBA00026139"/>
    </source>
</evidence>
<dbReference type="GO" id="GO:0005759">
    <property type="term" value="C:mitochondrial matrix"/>
    <property type="evidence" value="ECO:0007669"/>
    <property type="project" value="TreeGrafter"/>
</dbReference>
<proteinExistence type="inferred from homology"/>
<dbReference type="Ensembl" id="ENSNBRT00000017928.1">
    <property type="protein sequence ID" value="ENSNBRP00000017457.1"/>
    <property type="gene ID" value="ENSNBRG00000013467.1"/>
</dbReference>
<evidence type="ECO:0000256" key="1">
    <source>
        <dbReference type="ARBA" id="ARBA00009762"/>
    </source>
</evidence>
<dbReference type="GO" id="GO:0003682">
    <property type="term" value="F:chromatin binding"/>
    <property type="evidence" value="ECO:0007669"/>
    <property type="project" value="TreeGrafter"/>
</dbReference>
<dbReference type="AlphaFoldDB" id="A0A3Q4HJZ8"/>
<keyword evidence="4" id="KW-0808">Transferase</keyword>
<evidence type="ECO:0000256" key="9">
    <source>
        <dbReference type="SAM" id="MobiDB-lite"/>
    </source>
</evidence>
<accession>A0A3Q4HJZ8</accession>
<dbReference type="Proteomes" id="UP000261580">
    <property type="component" value="Unassembled WGS sequence"/>
</dbReference>
<dbReference type="OMA" id="HCFQKCF"/>
<dbReference type="STRING" id="32507.ENSNBRP00000017457"/>
<dbReference type="Pfam" id="PF03121">
    <property type="entry name" value="Herpes_UL52"/>
    <property type="match status" value="1"/>
</dbReference>
<dbReference type="GeneTree" id="ENSGT00390000003901"/>
<dbReference type="GO" id="GO:0000428">
    <property type="term" value="C:DNA-directed RNA polymerase complex"/>
    <property type="evidence" value="ECO:0007669"/>
    <property type="project" value="UniProtKB-KW"/>
</dbReference>
<dbReference type="EC" id="2.7.7.7" evidence="2"/>
<comment type="similarity">
    <text evidence="1">Belongs to the eukaryotic-type primase small subunit family.</text>
</comment>
<evidence type="ECO:0000313" key="10">
    <source>
        <dbReference type="Ensembl" id="ENSNBRP00000017457.1"/>
    </source>
</evidence>
<evidence type="ECO:0000256" key="4">
    <source>
        <dbReference type="ARBA" id="ARBA00022932"/>
    </source>
</evidence>
<dbReference type="GO" id="GO:0003887">
    <property type="term" value="F:DNA-directed DNA polymerase activity"/>
    <property type="evidence" value="ECO:0007669"/>
    <property type="project" value="UniProtKB-KW"/>
</dbReference>